<evidence type="ECO:0000259" key="2">
    <source>
        <dbReference type="Pfam" id="PF25023"/>
    </source>
</evidence>
<dbReference type="PANTHER" id="PTHR32305:SF15">
    <property type="entry name" value="PROTEIN RHSA-RELATED"/>
    <property type="match status" value="1"/>
</dbReference>
<evidence type="ECO:0000313" key="4">
    <source>
        <dbReference type="Proteomes" id="UP000663903"/>
    </source>
</evidence>
<dbReference type="Gene3D" id="2.180.10.10">
    <property type="entry name" value="RHS repeat-associated core"/>
    <property type="match status" value="1"/>
</dbReference>
<gene>
    <name evidence="3" type="ORF">J1M35_05710</name>
</gene>
<dbReference type="PRINTS" id="PR00394">
    <property type="entry name" value="RHSPROTEIN"/>
</dbReference>
<dbReference type="KEGG" id="otd:J1M35_05710"/>
<keyword evidence="4" id="KW-1185">Reference proteome</keyword>
<evidence type="ECO:0000256" key="1">
    <source>
        <dbReference type="ARBA" id="ARBA00022737"/>
    </source>
</evidence>
<dbReference type="InterPro" id="IPR050708">
    <property type="entry name" value="T6SS_VgrG/RHS"/>
</dbReference>
<protein>
    <submittedName>
        <fullName evidence="3">RHS domain-containing protein</fullName>
    </submittedName>
</protein>
<dbReference type="InterPro" id="IPR056823">
    <property type="entry name" value="TEN-like_YD-shell"/>
</dbReference>
<dbReference type="NCBIfam" id="TIGR03696">
    <property type="entry name" value="Rhs_assc_core"/>
    <property type="match status" value="1"/>
</dbReference>
<accession>A0A975CHB0</accession>
<evidence type="ECO:0000313" key="3">
    <source>
        <dbReference type="EMBL" id="QTD46385.1"/>
    </source>
</evidence>
<dbReference type="EMBL" id="CP071796">
    <property type="protein sequence ID" value="QTD46385.1"/>
    <property type="molecule type" value="Genomic_DNA"/>
</dbReference>
<name>A0A975CHB0_9BURK</name>
<dbReference type="AlphaFoldDB" id="A0A975CHB0"/>
<reference evidence="3" key="1">
    <citation type="submission" date="2021-03" db="EMBL/GenBank/DDBJ databases">
        <title>Ottowia sp. 27C isolated from the cloaca of a Giant Asian pond turtle (Heosemys grandis).</title>
        <authorList>
            <person name="Spergser J."/>
            <person name="Busse H.-J."/>
        </authorList>
    </citation>
    <scope>NUCLEOTIDE SEQUENCE</scope>
    <source>
        <strain evidence="3">27C</strain>
    </source>
</reference>
<dbReference type="Proteomes" id="UP000663903">
    <property type="component" value="Chromosome"/>
</dbReference>
<dbReference type="PANTHER" id="PTHR32305">
    <property type="match status" value="1"/>
</dbReference>
<proteinExistence type="predicted"/>
<organism evidence="3 4">
    <name type="scientific">Ottowia testudinis</name>
    <dbReference type="NCBI Taxonomy" id="2816950"/>
    <lineage>
        <taxon>Bacteria</taxon>
        <taxon>Pseudomonadati</taxon>
        <taxon>Pseudomonadota</taxon>
        <taxon>Betaproteobacteria</taxon>
        <taxon>Burkholderiales</taxon>
        <taxon>Comamonadaceae</taxon>
        <taxon>Ottowia</taxon>
    </lineage>
</organism>
<keyword evidence="1" id="KW-0677">Repeat</keyword>
<dbReference type="RefSeq" id="WP_208010284.1">
    <property type="nucleotide sequence ID" value="NZ_CP071796.1"/>
</dbReference>
<dbReference type="InterPro" id="IPR022385">
    <property type="entry name" value="Rhs_assc_core"/>
</dbReference>
<feature type="domain" description="Teneurin-like YD-shell" evidence="2">
    <location>
        <begin position="48"/>
        <end position="125"/>
    </location>
</feature>
<dbReference type="Pfam" id="PF25023">
    <property type="entry name" value="TEN_YD-shell"/>
    <property type="match status" value="1"/>
</dbReference>
<sequence>MAEANDQGQITKAYGFNPNTQAEELDLWSTDPIWQAELNGKTNLSEASYHYIATDHLGTPMLATNQQGAKTWRSYQEAFGQTYTDSAGLELNLRFPGQYWDKETNLHQNYFRDYSPQKGRYIQADPIGLDGEINVYEYAYHSPVIYYDPYGLFGMDNVWGGFYWVTGGWVPTQGQVNFAAGFGDALTFNTTKKYRKILGWNGGVDECSPMYMFGGFAAAALPGGYAINASRYVKPAFNIFSKKFWRYELGQKTIPDALYGRIVSKGGGAEERAGLILKELGWLTSIFSLKGNWRATVPTGPTPGLVGFSYIMSGAMLTKTAVGACSCR</sequence>